<feature type="domain" description="HTH CENPB-type" evidence="2">
    <location>
        <begin position="53"/>
        <end position="123"/>
    </location>
</feature>
<sequence length="257" mass="29247">MSKSNTDIEKRISDALRAYYDLGDPKMAPLAREFDVPYQRLRARYRGRPSRSAKIPSNKALDKGQEEALIAWMRVIDRANLSPLPYEIEGAANDILSRSCSDRRVSKSWVHPFMKRLPETFKFQTQKTVEAKRVDAERLPTIIEWFHKLGSEIETLKVGPSYIYNVDETGFQLGQGQSQKVVTEFPDSKKHVPPGGIGETVTAIECIAADGWIMPPMILFAGTVHLENWYRDRIDLPDDYAIATSPTGWNNEVRAYQ</sequence>
<dbReference type="PROSITE" id="PS51253">
    <property type="entry name" value="HTH_CENPB"/>
    <property type="match status" value="1"/>
</dbReference>
<organism evidence="3 4">
    <name type="scientific">Penicillium cinerascens</name>
    <dbReference type="NCBI Taxonomy" id="70096"/>
    <lineage>
        <taxon>Eukaryota</taxon>
        <taxon>Fungi</taxon>
        <taxon>Dikarya</taxon>
        <taxon>Ascomycota</taxon>
        <taxon>Pezizomycotina</taxon>
        <taxon>Eurotiomycetes</taxon>
        <taxon>Eurotiomycetidae</taxon>
        <taxon>Eurotiales</taxon>
        <taxon>Aspergillaceae</taxon>
        <taxon>Penicillium</taxon>
    </lineage>
</organism>
<protein>
    <recommendedName>
        <fullName evidence="2">HTH CENPB-type domain-containing protein</fullName>
    </recommendedName>
</protein>
<dbReference type="RefSeq" id="XP_058305985.1">
    <property type="nucleotide sequence ID" value="XM_058455997.1"/>
</dbReference>
<dbReference type="InterPro" id="IPR006600">
    <property type="entry name" value="HTH_CenpB_DNA-bd_dom"/>
</dbReference>
<dbReference type="GO" id="GO:0003677">
    <property type="term" value="F:DNA binding"/>
    <property type="evidence" value="ECO:0007669"/>
    <property type="project" value="UniProtKB-KW"/>
</dbReference>
<evidence type="ECO:0000313" key="3">
    <source>
        <dbReference type="EMBL" id="KAJ5195497.1"/>
    </source>
</evidence>
<evidence type="ECO:0000313" key="4">
    <source>
        <dbReference type="Proteomes" id="UP001150904"/>
    </source>
</evidence>
<accession>A0A9W9JFS7</accession>
<dbReference type="Pfam" id="PF03221">
    <property type="entry name" value="HTH_Tnp_Tc5"/>
    <property type="match status" value="1"/>
</dbReference>
<evidence type="ECO:0000256" key="1">
    <source>
        <dbReference type="ARBA" id="ARBA00023125"/>
    </source>
</evidence>
<keyword evidence="4" id="KW-1185">Reference proteome</keyword>
<dbReference type="GeneID" id="83183298"/>
<keyword evidence="1" id="KW-0238">DNA-binding</keyword>
<comment type="caution">
    <text evidence="3">The sequence shown here is derived from an EMBL/GenBank/DDBJ whole genome shotgun (WGS) entry which is preliminary data.</text>
</comment>
<dbReference type="AlphaFoldDB" id="A0A9W9JFS7"/>
<reference evidence="3" key="1">
    <citation type="submission" date="2022-12" db="EMBL/GenBank/DDBJ databases">
        <authorList>
            <person name="Petersen C."/>
        </authorList>
    </citation>
    <scope>NUCLEOTIDE SEQUENCE</scope>
    <source>
        <strain evidence="3">IBT 15544</strain>
    </source>
</reference>
<reference evidence="3" key="2">
    <citation type="journal article" date="2023" name="IMA Fungus">
        <title>Comparative genomic study of the Penicillium genus elucidates a diverse pangenome and 15 lateral gene transfer events.</title>
        <authorList>
            <person name="Petersen C."/>
            <person name="Sorensen T."/>
            <person name="Nielsen M.R."/>
            <person name="Sondergaard T.E."/>
            <person name="Sorensen J.L."/>
            <person name="Fitzpatrick D.A."/>
            <person name="Frisvad J.C."/>
            <person name="Nielsen K.L."/>
        </authorList>
    </citation>
    <scope>NUCLEOTIDE SEQUENCE</scope>
    <source>
        <strain evidence="3">IBT 15544</strain>
    </source>
</reference>
<gene>
    <name evidence="3" type="ORF">N7498_008935</name>
</gene>
<proteinExistence type="predicted"/>
<dbReference type="EMBL" id="JAPQKR010000015">
    <property type="protein sequence ID" value="KAJ5195497.1"/>
    <property type="molecule type" value="Genomic_DNA"/>
</dbReference>
<evidence type="ECO:0000259" key="2">
    <source>
        <dbReference type="PROSITE" id="PS51253"/>
    </source>
</evidence>
<dbReference type="OrthoDB" id="4324149at2759"/>
<name>A0A9W9JFS7_9EURO</name>
<dbReference type="Proteomes" id="UP001150904">
    <property type="component" value="Unassembled WGS sequence"/>
</dbReference>